<sequence>MWRTFKRTLFFFSCMENDGRLGVEYFSYVPVGLCFTFHFVSFVIQVVFEVSNYFVMTTYSR</sequence>
<organism evidence="2">
    <name type="scientific">Anguilla anguilla</name>
    <name type="common">European freshwater eel</name>
    <name type="synonym">Muraena anguilla</name>
    <dbReference type="NCBI Taxonomy" id="7936"/>
    <lineage>
        <taxon>Eukaryota</taxon>
        <taxon>Metazoa</taxon>
        <taxon>Chordata</taxon>
        <taxon>Craniata</taxon>
        <taxon>Vertebrata</taxon>
        <taxon>Euteleostomi</taxon>
        <taxon>Actinopterygii</taxon>
        <taxon>Neopterygii</taxon>
        <taxon>Teleostei</taxon>
        <taxon>Anguilliformes</taxon>
        <taxon>Anguillidae</taxon>
        <taxon>Anguilla</taxon>
    </lineage>
</organism>
<dbReference type="EMBL" id="GBXM01014285">
    <property type="protein sequence ID" value="JAH94292.1"/>
    <property type="molecule type" value="Transcribed_RNA"/>
</dbReference>
<name>A0A0E9WV81_ANGAN</name>
<keyword evidence="1" id="KW-0812">Transmembrane</keyword>
<accession>A0A0E9WV81</accession>
<evidence type="ECO:0000313" key="2">
    <source>
        <dbReference type="EMBL" id="JAH94292.1"/>
    </source>
</evidence>
<proteinExistence type="predicted"/>
<reference evidence="2" key="2">
    <citation type="journal article" date="2015" name="Fish Shellfish Immunol.">
        <title>Early steps in the European eel (Anguilla anguilla)-Vibrio vulnificus interaction in the gills: Role of the RtxA13 toxin.</title>
        <authorList>
            <person name="Callol A."/>
            <person name="Pajuelo D."/>
            <person name="Ebbesson L."/>
            <person name="Teles M."/>
            <person name="MacKenzie S."/>
            <person name="Amaro C."/>
        </authorList>
    </citation>
    <scope>NUCLEOTIDE SEQUENCE</scope>
</reference>
<reference evidence="2" key="1">
    <citation type="submission" date="2014-11" db="EMBL/GenBank/DDBJ databases">
        <authorList>
            <person name="Amaro Gonzalez C."/>
        </authorList>
    </citation>
    <scope>NUCLEOTIDE SEQUENCE</scope>
</reference>
<keyword evidence="1" id="KW-0472">Membrane</keyword>
<keyword evidence="1" id="KW-1133">Transmembrane helix</keyword>
<protein>
    <submittedName>
        <fullName evidence="2">Uncharacterized protein</fullName>
    </submittedName>
</protein>
<evidence type="ECO:0000256" key="1">
    <source>
        <dbReference type="SAM" id="Phobius"/>
    </source>
</evidence>
<dbReference type="AlphaFoldDB" id="A0A0E9WV81"/>
<feature type="transmembrane region" description="Helical" evidence="1">
    <location>
        <begin position="25"/>
        <end position="48"/>
    </location>
</feature>